<organism evidence="2 3">
    <name type="scientific">Pseudomonas flexibilis</name>
    <dbReference type="NCBI Taxonomy" id="706570"/>
    <lineage>
        <taxon>Bacteria</taxon>
        <taxon>Pseudomonadati</taxon>
        <taxon>Pseudomonadota</taxon>
        <taxon>Gammaproteobacteria</taxon>
        <taxon>Pseudomonadales</taxon>
        <taxon>Pseudomonadaceae</taxon>
        <taxon>Pseudomonas</taxon>
    </lineage>
</organism>
<dbReference type="AlphaFoldDB" id="A0A0B3BVV6"/>
<dbReference type="Proteomes" id="UP000030980">
    <property type="component" value="Unassembled WGS sequence"/>
</dbReference>
<accession>A0A0B3BVV6</accession>
<dbReference type="PANTHER" id="PTHR30105:SF2">
    <property type="entry name" value="DIVERGENT POLYSACCHARIDE DEACETYLASE SUPERFAMILY"/>
    <property type="match status" value="1"/>
</dbReference>
<dbReference type="Pfam" id="PF04748">
    <property type="entry name" value="Polysacc_deac_2"/>
    <property type="match status" value="1"/>
</dbReference>
<evidence type="ECO:0000313" key="2">
    <source>
        <dbReference type="EMBL" id="KHO63552.1"/>
    </source>
</evidence>
<protein>
    <submittedName>
        <fullName evidence="2">Polysaccharide deacetylase</fullName>
    </submittedName>
</protein>
<evidence type="ECO:0000313" key="3">
    <source>
        <dbReference type="Proteomes" id="UP000030980"/>
    </source>
</evidence>
<comment type="caution">
    <text evidence="2">The sequence shown here is derived from an EMBL/GenBank/DDBJ whole genome shotgun (WGS) entry which is preliminary data.</text>
</comment>
<dbReference type="STRING" id="706570.PT85_16500"/>
<proteinExistence type="predicted"/>
<keyword evidence="3" id="KW-1185">Reference proteome</keyword>
<dbReference type="PANTHER" id="PTHR30105">
    <property type="entry name" value="UNCHARACTERIZED YIBQ-RELATED"/>
    <property type="match status" value="1"/>
</dbReference>
<dbReference type="GO" id="GO:0005975">
    <property type="term" value="P:carbohydrate metabolic process"/>
    <property type="evidence" value="ECO:0007669"/>
    <property type="project" value="InterPro"/>
</dbReference>
<feature type="chain" id="PRO_5002081113" evidence="1">
    <location>
        <begin position="25"/>
        <end position="257"/>
    </location>
</feature>
<dbReference type="Gene3D" id="3.20.20.370">
    <property type="entry name" value="Glycoside hydrolase/deacetylase"/>
    <property type="match status" value="1"/>
</dbReference>
<dbReference type="InterPro" id="IPR006837">
    <property type="entry name" value="Divergent_DAC"/>
</dbReference>
<dbReference type="CDD" id="cd10936">
    <property type="entry name" value="CE4_DAC2"/>
    <property type="match status" value="1"/>
</dbReference>
<dbReference type="SUPFAM" id="SSF88713">
    <property type="entry name" value="Glycoside hydrolase/deacetylase"/>
    <property type="match status" value="1"/>
</dbReference>
<evidence type="ECO:0000256" key="1">
    <source>
        <dbReference type="SAM" id="SignalP"/>
    </source>
</evidence>
<keyword evidence="1" id="KW-0732">Signal</keyword>
<dbReference type="EMBL" id="JTAK01000009">
    <property type="protein sequence ID" value="KHO63552.1"/>
    <property type="molecule type" value="Genomic_DNA"/>
</dbReference>
<sequence length="257" mass="28105">MRFPMPWRALCVALGLLFAAVTQAAQPVRLSLIIDDLGHDPERDRRVLALPGPVALAILPDAPHATSLARDAHRAGRTVMLHMPMAPADGAFAWLPNQPPFVWLERLEAALREVPHASGLNNHMGSRMTADDAAMQVLMPELQRRHLFFVDSRTTPKTVAAANAQRIALASLSRDLFLDHDSRPEAVAAAFQRGLDIARREGSVVMIGHPHASTLAVLERELPKLAAQGIDWIDVPPMIALRGNQAMPAHGRNGQYQ</sequence>
<feature type="signal peptide" evidence="1">
    <location>
        <begin position="1"/>
        <end position="24"/>
    </location>
</feature>
<dbReference type="InterPro" id="IPR011330">
    <property type="entry name" value="Glyco_hydro/deAcase_b/a-brl"/>
</dbReference>
<name>A0A0B3BVV6_9PSED</name>
<gene>
    <name evidence="2" type="ORF">PT85_16500</name>
</gene>
<reference evidence="2 3" key="1">
    <citation type="submission" date="2014-11" db="EMBL/GenBank/DDBJ databases">
        <title>Genome sequence of Pseudomonas tuomuerensis JCM 14085.</title>
        <authorList>
            <person name="Shin S.-K."/>
            <person name="Yi H."/>
        </authorList>
    </citation>
    <scope>NUCLEOTIDE SEQUENCE [LARGE SCALE GENOMIC DNA]</scope>
    <source>
        <strain evidence="2 3">JCM 14085</strain>
    </source>
</reference>